<feature type="compositionally biased region" description="Polar residues" evidence="1">
    <location>
        <begin position="8"/>
        <end position="17"/>
    </location>
</feature>
<dbReference type="EMBL" id="JASJQH010003194">
    <property type="protein sequence ID" value="KAK9759738.1"/>
    <property type="molecule type" value="Genomic_DNA"/>
</dbReference>
<dbReference type="Proteomes" id="UP001479436">
    <property type="component" value="Unassembled WGS sequence"/>
</dbReference>
<evidence type="ECO:0000256" key="1">
    <source>
        <dbReference type="SAM" id="MobiDB-lite"/>
    </source>
</evidence>
<proteinExistence type="predicted"/>
<accession>A0ABR2WE15</accession>
<reference evidence="2 3" key="1">
    <citation type="submission" date="2023-04" db="EMBL/GenBank/DDBJ databases">
        <title>Genome of Basidiobolus ranarum AG-B5.</title>
        <authorList>
            <person name="Stajich J.E."/>
            <person name="Carter-House D."/>
            <person name="Gryganskyi A."/>
        </authorList>
    </citation>
    <scope>NUCLEOTIDE SEQUENCE [LARGE SCALE GENOMIC DNA]</scope>
    <source>
        <strain evidence="2 3">AG-B5</strain>
    </source>
</reference>
<sequence length="64" mass="6809">MSEKEDSQQTGGDNGTQVGFLHPTTALSKKDTQQSTAAISIMSDYGWSDDGGPAEEEGDEEDLD</sequence>
<protein>
    <submittedName>
        <fullName evidence="2">Uncharacterized protein</fullName>
    </submittedName>
</protein>
<gene>
    <name evidence="2" type="ORF">K7432_016960</name>
</gene>
<feature type="region of interest" description="Disordered" evidence="1">
    <location>
        <begin position="1"/>
        <end position="64"/>
    </location>
</feature>
<comment type="caution">
    <text evidence="2">The sequence shown here is derived from an EMBL/GenBank/DDBJ whole genome shotgun (WGS) entry which is preliminary data.</text>
</comment>
<name>A0ABR2WE15_9FUNG</name>
<keyword evidence="3" id="KW-1185">Reference proteome</keyword>
<feature type="compositionally biased region" description="Acidic residues" evidence="1">
    <location>
        <begin position="52"/>
        <end position="64"/>
    </location>
</feature>
<organism evidence="2 3">
    <name type="scientific">Basidiobolus ranarum</name>
    <dbReference type="NCBI Taxonomy" id="34480"/>
    <lineage>
        <taxon>Eukaryota</taxon>
        <taxon>Fungi</taxon>
        <taxon>Fungi incertae sedis</taxon>
        <taxon>Zoopagomycota</taxon>
        <taxon>Entomophthoromycotina</taxon>
        <taxon>Basidiobolomycetes</taxon>
        <taxon>Basidiobolales</taxon>
        <taxon>Basidiobolaceae</taxon>
        <taxon>Basidiobolus</taxon>
    </lineage>
</organism>
<evidence type="ECO:0000313" key="3">
    <source>
        <dbReference type="Proteomes" id="UP001479436"/>
    </source>
</evidence>
<evidence type="ECO:0000313" key="2">
    <source>
        <dbReference type="EMBL" id="KAK9759738.1"/>
    </source>
</evidence>